<protein>
    <submittedName>
        <fullName evidence="2">Uncharacterized protein</fullName>
    </submittedName>
</protein>
<keyword evidence="1" id="KW-0812">Transmembrane</keyword>
<dbReference type="AlphaFoldDB" id="A0A1G2JRS0"/>
<evidence type="ECO:0000313" key="2">
    <source>
        <dbReference type="EMBL" id="OGZ89623.1"/>
    </source>
</evidence>
<reference evidence="2 3" key="1">
    <citation type="journal article" date="2016" name="Nat. Commun.">
        <title>Thousands of microbial genomes shed light on interconnected biogeochemical processes in an aquifer system.</title>
        <authorList>
            <person name="Anantharaman K."/>
            <person name="Brown C.T."/>
            <person name="Hug L.A."/>
            <person name="Sharon I."/>
            <person name="Castelle C.J."/>
            <person name="Probst A.J."/>
            <person name="Thomas B.C."/>
            <person name="Singh A."/>
            <person name="Wilkins M.J."/>
            <person name="Karaoz U."/>
            <person name="Brodie E.L."/>
            <person name="Williams K.H."/>
            <person name="Hubbard S.S."/>
            <person name="Banfield J.F."/>
        </authorList>
    </citation>
    <scope>NUCLEOTIDE SEQUENCE [LARGE SCALE GENOMIC DNA]</scope>
</reference>
<gene>
    <name evidence="2" type="ORF">A2561_03770</name>
</gene>
<comment type="caution">
    <text evidence="2">The sequence shown here is derived from an EMBL/GenBank/DDBJ whole genome shotgun (WGS) entry which is preliminary data.</text>
</comment>
<organism evidence="2 3">
    <name type="scientific">Candidatus Staskawiczbacteria bacterium RIFOXYD1_FULL_32_13</name>
    <dbReference type="NCBI Taxonomy" id="1802234"/>
    <lineage>
        <taxon>Bacteria</taxon>
        <taxon>Candidatus Staskawicziibacteriota</taxon>
    </lineage>
</organism>
<feature type="transmembrane region" description="Helical" evidence="1">
    <location>
        <begin position="12"/>
        <end position="36"/>
    </location>
</feature>
<accession>A0A1G2JRS0</accession>
<dbReference type="EMBL" id="MHPU01000005">
    <property type="protein sequence ID" value="OGZ89623.1"/>
    <property type="molecule type" value="Genomic_DNA"/>
</dbReference>
<keyword evidence="1" id="KW-1133">Transmembrane helix</keyword>
<proteinExistence type="predicted"/>
<evidence type="ECO:0000313" key="3">
    <source>
        <dbReference type="Proteomes" id="UP000178935"/>
    </source>
</evidence>
<evidence type="ECO:0000256" key="1">
    <source>
        <dbReference type="SAM" id="Phobius"/>
    </source>
</evidence>
<name>A0A1G2JRS0_9BACT</name>
<sequence>MENFNDKVWYRLLKVIFIIAFVFFQVVSCIIVFEIYGTKEIAPQSFQEVGKLVKYVYGEYNDLSDELVGKNLYENNISAWFDFASSSGKSDFKNVNGKQWRKVNIDYQDKYTTQQKLLYCLIPFLIISVIFWFISRLFFYIFIKENFFSGKLVNLIRKPFIKK</sequence>
<feature type="transmembrane region" description="Helical" evidence="1">
    <location>
        <begin position="117"/>
        <end position="143"/>
    </location>
</feature>
<dbReference type="Proteomes" id="UP000178935">
    <property type="component" value="Unassembled WGS sequence"/>
</dbReference>
<keyword evidence="1" id="KW-0472">Membrane</keyword>